<keyword evidence="1 4" id="KW-0663">Pyridoxal phosphate</keyword>
<evidence type="ECO:0000313" key="7">
    <source>
        <dbReference type="Proteomes" id="UP000001551"/>
    </source>
</evidence>
<dbReference type="STRING" id="663278.Ethha_2688"/>
<dbReference type="Gene3D" id="3.40.640.10">
    <property type="entry name" value="Type I PLP-dependent aspartate aminotransferase-like (Major domain)"/>
    <property type="match status" value="1"/>
</dbReference>
<dbReference type="InterPro" id="IPR015424">
    <property type="entry name" value="PyrdxlP-dep_Trfase"/>
</dbReference>
<dbReference type="InterPro" id="IPR015422">
    <property type="entry name" value="PyrdxlP-dep_Trfase_small"/>
</dbReference>
<sequence>MQIPMLDLKRQYAALEPELEPEIKACLRSGAYIMGRPVAALEQALTDRLGVRHAVAVGNGTDALTIALHALGVGPGDEVVTTPFTFFATAEAVAALGATPVFADVRPDTYNLDPESVRRCITPRTKAILPVHIFGQPADMAALRAIAEEHGLPVIEDACQAIGAAVEGKPVGGLGDAACFSFFPTKNLGAFGDGGLLTTDSDRLATLFRALRAHGGGHTGAAARALLDGQPLPPAPGGAENPLYNPYKYYNYLVGYNSRLDTLQAVILNIKLRHLDEWNAQRAQNAAFYQAHIHREDVILPKQAEGTTHVWHQFAMRTPYKAEMGEALAKKGIATGVFYPVPLHLQKAFEGLGYRPGSLPVAETLARETLCLPVFPGMTEEELACVADAVDAFTPEGS</sequence>
<dbReference type="EMBL" id="CP002400">
    <property type="protein sequence ID" value="ADU28181.1"/>
    <property type="molecule type" value="Genomic_DNA"/>
</dbReference>
<dbReference type="eggNOG" id="COG0399">
    <property type="taxonomic scope" value="Bacteria"/>
</dbReference>
<gene>
    <name evidence="6" type="ordered locus">Ethha_2688</name>
</gene>
<feature type="modified residue" description="N6-(pyridoxal phosphate)lysine" evidence="4">
    <location>
        <position position="186"/>
    </location>
</feature>
<keyword evidence="7" id="KW-1185">Reference proteome</keyword>
<dbReference type="InterPro" id="IPR015421">
    <property type="entry name" value="PyrdxlP-dep_Trfase_major"/>
</dbReference>
<keyword evidence="6" id="KW-0808">Transferase</keyword>
<dbReference type="HOGENOM" id="CLU_033332_7_2_9"/>
<dbReference type="CDD" id="cd00616">
    <property type="entry name" value="AHBA_syn"/>
    <property type="match status" value="1"/>
</dbReference>
<dbReference type="GO" id="GO:0047310">
    <property type="term" value="F:glutamine-scyllo-inositol transaminase activity"/>
    <property type="evidence" value="ECO:0007669"/>
    <property type="project" value="UniProtKB-EC"/>
</dbReference>
<dbReference type="KEGG" id="eha:Ethha_2688"/>
<evidence type="ECO:0000256" key="2">
    <source>
        <dbReference type="ARBA" id="ARBA00037999"/>
    </source>
</evidence>
<organism evidence="6 7">
    <name type="scientific">Ethanoligenens harbinense (strain DSM 18485 / JCM 12961 / CGMCC 1.5033 / YUAN-3)</name>
    <dbReference type="NCBI Taxonomy" id="663278"/>
    <lineage>
        <taxon>Bacteria</taxon>
        <taxon>Bacillati</taxon>
        <taxon>Bacillota</taxon>
        <taxon>Clostridia</taxon>
        <taxon>Eubacteriales</taxon>
        <taxon>Oscillospiraceae</taxon>
        <taxon>Ethanoligenens</taxon>
    </lineage>
</organism>
<dbReference type="GO" id="GO:0030170">
    <property type="term" value="F:pyridoxal phosphate binding"/>
    <property type="evidence" value="ECO:0007669"/>
    <property type="project" value="TreeGrafter"/>
</dbReference>
<protein>
    <submittedName>
        <fullName evidence="6">Glutamine--scyllo-inositol transaminase</fullName>
        <ecNumber evidence="6">2.6.1.50</ecNumber>
    </submittedName>
</protein>
<accession>E6U7Q8</accession>
<dbReference type="PANTHER" id="PTHR30244">
    <property type="entry name" value="TRANSAMINASE"/>
    <property type="match status" value="1"/>
</dbReference>
<proteinExistence type="inferred from homology"/>
<dbReference type="PIRSF" id="PIRSF000390">
    <property type="entry name" value="PLP_StrS"/>
    <property type="match status" value="1"/>
</dbReference>
<dbReference type="PANTHER" id="PTHR30244:SF36">
    <property type="entry name" value="3-OXO-GLUCOSE-6-PHOSPHATE:GLUTAMATE AMINOTRANSFERASE"/>
    <property type="match status" value="1"/>
</dbReference>
<dbReference type="AlphaFoldDB" id="E6U7Q8"/>
<dbReference type="SUPFAM" id="SSF53383">
    <property type="entry name" value="PLP-dependent transferases"/>
    <property type="match status" value="1"/>
</dbReference>
<evidence type="ECO:0000256" key="3">
    <source>
        <dbReference type="PIRSR" id="PIRSR000390-1"/>
    </source>
</evidence>
<evidence type="ECO:0000256" key="5">
    <source>
        <dbReference type="RuleBase" id="RU004508"/>
    </source>
</evidence>
<comment type="similarity">
    <text evidence="2 5">Belongs to the DegT/DnrJ/EryC1 family.</text>
</comment>
<dbReference type="GO" id="GO:0000271">
    <property type="term" value="P:polysaccharide biosynthetic process"/>
    <property type="evidence" value="ECO:0007669"/>
    <property type="project" value="TreeGrafter"/>
</dbReference>
<reference evidence="6 7" key="1">
    <citation type="submission" date="2010-12" db="EMBL/GenBank/DDBJ databases">
        <title>Complete sequence of Ethanoligenens harbinense YUAN-3.</title>
        <authorList>
            <person name="Lucas S."/>
            <person name="Copeland A."/>
            <person name="Lapidus A."/>
            <person name="Cheng J.-F."/>
            <person name="Bruce D."/>
            <person name="Goodwin L."/>
            <person name="Pitluck S."/>
            <person name="Chertkov O."/>
            <person name="Misra M."/>
            <person name="Detter J.C."/>
            <person name="Han C."/>
            <person name="Tapia R."/>
            <person name="Land M."/>
            <person name="Hauser L."/>
            <person name="Jeffries C."/>
            <person name="Kyrpides N."/>
            <person name="Ivanova N."/>
            <person name="Mikhailova N."/>
            <person name="Wang A."/>
            <person name="Mouttaki H."/>
            <person name="He Z."/>
            <person name="Zhou J."/>
            <person name="Hemme C.L."/>
            <person name="Woyke T."/>
        </authorList>
    </citation>
    <scope>NUCLEOTIDE SEQUENCE [LARGE SCALE GENOMIC DNA]</scope>
    <source>
        <strain evidence="7">DSM 18485 / JCM 12961 / CGMCC 1.5033 / YUAN-3</strain>
    </source>
</reference>
<feature type="active site" description="Proton acceptor" evidence="3">
    <location>
        <position position="186"/>
    </location>
</feature>
<dbReference type="Proteomes" id="UP000001551">
    <property type="component" value="Chromosome"/>
</dbReference>
<keyword evidence="6" id="KW-0032">Aminotransferase</keyword>
<evidence type="ECO:0000256" key="4">
    <source>
        <dbReference type="PIRSR" id="PIRSR000390-2"/>
    </source>
</evidence>
<dbReference type="Gene3D" id="3.90.1150.10">
    <property type="entry name" value="Aspartate Aminotransferase, domain 1"/>
    <property type="match status" value="1"/>
</dbReference>
<evidence type="ECO:0000313" key="6">
    <source>
        <dbReference type="EMBL" id="ADU28181.1"/>
    </source>
</evidence>
<evidence type="ECO:0000256" key="1">
    <source>
        <dbReference type="ARBA" id="ARBA00022898"/>
    </source>
</evidence>
<dbReference type="InterPro" id="IPR000653">
    <property type="entry name" value="DegT/StrS_aminotransferase"/>
</dbReference>
<dbReference type="EC" id="2.6.1.50" evidence="6"/>
<dbReference type="RefSeq" id="WP_013486524.1">
    <property type="nucleotide sequence ID" value="NC_014828.1"/>
</dbReference>
<dbReference type="Pfam" id="PF01041">
    <property type="entry name" value="DegT_DnrJ_EryC1"/>
    <property type="match status" value="1"/>
</dbReference>
<name>E6U7Q8_ETHHY</name>